<evidence type="ECO:0000313" key="2">
    <source>
        <dbReference type="EMBL" id="SER30083.1"/>
    </source>
</evidence>
<feature type="signal peptide" evidence="1">
    <location>
        <begin position="1"/>
        <end position="19"/>
    </location>
</feature>
<evidence type="ECO:0000256" key="1">
    <source>
        <dbReference type="SAM" id="SignalP"/>
    </source>
</evidence>
<organism evidence="2 3">
    <name type="scientific">Pedobacter rhizosphaerae</name>
    <dbReference type="NCBI Taxonomy" id="390241"/>
    <lineage>
        <taxon>Bacteria</taxon>
        <taxon>Pseudomonadati</taxon>
        <taxon>Bacteroidota</taxon>
        <taxon>Sphingobacteriia</taxon>
        <taxon>Sphingobacteriales</taxon>
        <taxon>Sphingobacteriaceae</taxon>
        <taxon>Pedobacter</taxon>
    </lineage>
</organism>
<dbReference type="AlphaFoldDB" id="A0A1H9N3U9"/>
<keyword evidence="1" id="KW-0732">Signal</keyword>
<gene>
    <name evidence="2" type="ORF">SAMN04488023_1073</name>
</gene>
<dbReference type="OrthoDB" id="795509at2"/>
<name>A0A1H9N3U9_9SPHI</name>
<sequence length="187" mass="21633">MKKQALTLLLTTLITTLQAQLPQTKIISGTVRTKEEGMLIVPPKGKYQILSDSLDQVLKTKPADTTSLFYRALLHYSFNQLLAQPYPRAKGALENLTIAKNMIEKCVELRMIDQRAKMLRAQIYEELCFRFSGDESWMLSPAQILARRKLFNRYKAAANRYLDELAQTYPNWAHDYSKRKISRSYPL</sequence>
<evidence type="ECO:0000313" key="3">
    <source>
        <dbReference type="Proteomes" id="UP000199572"/>
    </source>
</evidence>
<dbReference type="Proteomes" id="UP000199572">
    <property type="component" value="Unassembled WGS sequence"/>
</dbReference>
<dbReference type="EMBL" id="FOGG01000007">
    <property type="protein sequence ID" value="SER30083.1"/>
    <property type="molecule type" value="Genomic_DNA"/>
</dbReference>
<proteinExistence type="predicted"/>
<reference evidence="2 3" key="1">
    <citation type="submission" date="2016-10" db="EMBL/GenBank/DDBJ databases">
        <authorList>
            <person name="de Groot N.N."/>
        </authorList>
    </citation>
    <scope>NUCLEOTIDE SEQUENCE [LARGE SCALE GENOMIC DNA]</scope>
    <source>
        <strain evidence="2 3">DSM 18610</strain>
    </source>
</reference>
<accession>A0A1H9N3U9</accession>
<feature type="chain" id="PRO_5011571443" evidence="1">
    <location>
        <begin position="20"/>
        <end position="187"/>
    </location>
</feature>
<dbReference type="RefSeq" id="WP_090882956.1">
    <property type="nucleotide sequence ID" value="NZ_FOGG01000007.1"/>
</dbReference>
<keyword evidence="3" id="KW-1185">Reference proteome</keyword>
<protein>
    <submittedName>
        <fullName evidence="2">Uncharacterized protein</fullName>
    </submittedName>
</protein>